<evidence type="ECO:0000256" key="6">
    <source>
        <dbReference type="ARBA" id="ARBA00023136"/>
    </source>
</evidence>
<protein>
    <submittedName>
        <fullName evidence="11">Ceramide synthase 1 isoform X2</fullName>
    </submittedName>
</protein>
<sequence length="349" mass="41423">MSSSINYTLAEMGMLSWQQLQKQWSLVGPYEQITDAFLSDVSEANQMVSNDFVAILMFAVLFTLHRYVVTICLLKPIWKYLDLFPKEEKKFYESCCKSFYYAVFFIWEYYLVNIKYPELRYRLASHWEGFYQEMEIPEPIKYLYLIQSGYYIHSSFATVFMDVWKKDSIAMLYHHILALTLILFSYSVRYHCIGLIVLYLHDPSDVILEATKLGVCINKKKKNRIFEAINNFGFVFFILVWIYFRLYLYPQIVLFSTAYISVNTISHNKFYIPFNAMLILLYALNLWWFNMIMGLAYRIATGKLKELDDTREYDNTCKPQLDSKKNLNNGMKFVKDHLKNGHGTRNRSS</sequence>
<feature type="transmembrane region" description="Helical" evidence="8">
    <location>
        <begin position="228"/>
        <end position="250"/>
    </location>
</feature>
<evidence type="ECO:0000256" key="3">
    <source>
        <dbReference type="ARBA" id="ARBA00004991"/>
    </source>
</evidence>
<keyword evidence="10" id="KW-1185">Reference proteome</keyword>
<comment type="subcellular location">
    <subcellularLocation>
        <location evidence="1">Membrane</location>
        <topology evidence="1">Multi-pass membrane protein</topology>
    </subcellularLocation>
</comment>
<dbReference type="RefSeq" id="XP_065649658.1">
    <property type="nucleotide sequence ID" value="XM_065793586.1"/>
</dbReference>
<accession>A0ABM4BKS1</accession>
<dbReference type="PANTHER" id="PTHR12560">
    <property type="entry name" value="LONGEVITY ASSURANCE FACTOR 1 LAG1"/>
    <property type="match status" value="1"/>
</dbReference>
<gene>
    <name evidence="11" type="primary">LOC100198819</name>
</gene>
<dbReference type="PANTHER" id="PTHR12560:SF58">
    <property type="entry name" value="CERAMIDE SYNTHASE 1"/>
    <property type="match status" value="1"/>
</dbReference>
<evidence type="ECO:0000256" key="2">
    <source>
        <dbReference type="ARBA" id="ARBA00004760"/>
    </source>
</evidence>
<comment type="pathway">
    <text evidence="2">Lipid metabolism; sphingolipid metabolism.</text>
</comment>
<dbReference type="InterPro" id="IPR016439">
    <property type="entry name" value="Lag1/Lac1-like"/>
</dbReference>
<reference evidence="11" key="1">
    <citation type="submission" date="2025-08" db="UniProtKB">
        <authorList>
            <consortium name="RefSeq"/>
        </authorList>
    </citation>
    <scope>IDENTIFICATION</scope>
</reference>
<dbReference type="GeneID" id="100198819"/>
<evidence type="ECO:0000256" key="7">
    <source>
        <dbReference type="PROSITE-ProRule" id="PRU00205"/>
    </source>
</evidence>
<keyword evidence="4 7" id="KW-0812">Transmembrane</keyword>
<dbReference type="Proteomes" id="UP001652625">
    <property type="component" value="Chromosome 03"/>
</dbReference>
<dbReference type="SMART" id="SM00724">
    <property type="entry name" value="TLC"/>
    <property type="match status" value="1"/>
</dbReference>
<keyword evidence="5 8" id="KW-1133">Transmembrane helix</keyword>
<organism evidence="10 11">
    <name type="scientific">Hydra vulgaris</name>
    <name type="common">Hydra</name>
    <name type="synonym">Hydra attenuata</name>
    <dbReference type="NCBI Taxonomy" id="6087"/>
    <lineage>
        <taxon>Eukaryota</taxon>
        <taxon>Metazoa</taxon>
        <taxon>Cnidaria</taxon>
        <taxon>Hydrozoa</taxon>
        <taxon>Hydroidolina</taxon>
        <taxon>Anthoathecata</taxon>
        <taxon>Aplanulata</taxon>
        <taxon>Hydridae</taxon>
        <taxon>Hydra</taxon>
    </lineage>
</organism>
<evidence type="ECO:0000256" key="8">
    <source>
        <dbReference type="SAM" id="Phobius"/>
    </source>
</evidence>
<keyword evidence="6 7" id="KW-0472">Membrane</keyword>
<feature type="transmembrane region" description="Helical" evidence="8">
    <location>
        <begin position="176"/>
        <end position="200"/>
    </location>
</feature>
<name>A0ABM4BKS1_HYDVU</name>
<dbReference type="PROSITE" id="PS50922">
    <property type="entry name" value="TLC"/>
    <property type="match status" value="1"/>
</dbReference>
<evidence type="ECO:0000256" key="4">
    <source>
        <dbReference type="ARBA" id="ARBA00022692"/>
    </source>
</evidence>
<proteinExistence type="predicted"/>
<evidence type="ECO:0000259" key="9">
    <source>
        <dbReference type="PROSITE" id="PS50922"/>
    </source>
</evidence>
<feature type="domain" description="TLC" evidence="9">
    <location>
        <begin position="87"/>
        <end position="301"/>
    </location>
</feature>
<evidence type="ECO:0000256" key="1">
    <source>
        <dbReference type="ARBA" id="ARBA00004141"/>
    </source>
</evidence>
<feature type="transmembrane region" description="Helical" evidence="8">
    <location>
        <begin position="52"/>
        <end position="78"/>
    </location>
</feature>
<evidence type="ECO:0000313" key="11">
    <source>
        <dbReference type="RefSeq" id="XP_065649658.1"/>
    </source>
</evidence>
<dbReference type="InterPro" id="IPR006634">
    <property type="entry name" value="TLC-dom"/>
</dbReference>
<evidence type="ECO:0000313" key="10">
    <source>
        <dbReference type="Proteomes" id="UP001652625"/>
    </source>
</evidence>
<feature type="transmembrane region" description="Helical" evidence="8">
    <location>
        <begin position="270"/>
        <end position="289"/>
    </location>
</feature>
<evidence type="ECO:0000256" key="5">
    <source>
        <dbReference type="ARBA" id="ARBA00022989"/>
    </source>
</evidence>
<comment type="pathway">
    <text evidence="3">Sphingolipid metabolism.</text>
</comment>
<dbReference type="Pfam" id="PF03798">
    <property type="entry name" value="TRAM_LAG1_CLN8"/>
    <property type="match status" value="1"/>
</dbReference>